<reference evidence="2" key="2">
    <citation type="submission" date="2025-08" db="UniProtKB">
        <authorList>
            <consortium name="Ensembl"/>
        </authorList>
    </citation>
    <scope>IDENTIFICATION</scope>
</reference>
<feature type="compositionally biased region" description="Basic and acidic residues" evidence="1">
    <location>
        <begin position="579"/>
        <end position="593"/>
    </location>
</feature>
<feature type="compositionally biased region" description="Low complexity" evidence="1">
    <location>
        <begin position="120"/>
        <end position="130"/>
    </location>
</feature>
<dbReference type="AlphaFoldDB" id="A0A8C5D3V2"/>
<reference evidence="2" key="3">
    <citation type="submission" date="2025-09" db="UniProtKB">
        <authorList>
            <consortium name="Ensembl"/>
        </authorList>
    </citation>
    <scope>IDENTIFICATION</scope>
</reference>
<sequence>MSAISALERAEDMLPEKKGRTVDQRILGALQKARKKTSPLATPTRRYSPTPPPGDTPPSQSPTSAWLDLPPIDYDGSGSRRPAQPAQLNGTHQLLEGISEEKPDPTPELLVVPPPPPQSLLPSEPVVVPEKPARHHTTNFSEFVPPPLVQDNGVTVPSEFSETKTTNFPEFYDLPSAASAASGALSPELPESQWGHEEYTNQNVVEKDNLPQFHSNGISLPKADVNAEPVFEDDYQQIVSDKSLVAGPPEENGACESLENTYEELGASPNKKKSKTDNTKKRKGPPKNPYAEPGQEPKQEKAKASKSFKAEKKAVVDGVDEKESTKKEKQRLKKELKEKQEKEKKEQKEKEKKESEMKKKFKITGQEDAIYQAKVTMTTKGRKNDLPVQSGDIVSVIRTTNCPKGKWLARDSSNNCELNTQSTMWPSPWQHNANTMQTFSDCCCDSVPDGYVAVDHVELDIQEMLELGKKARKTSSKVVEPDGPNKSNTVPNHYPLSAESFDSEEWTGDEDEHVSRAAETADPSTLISHSRAVSAPAMANNELSINHQHSHSDSNADGAHMQAKHEALQKLATFFHSPKTEEATARTPERETSPVHAAKKAVHTPKASTTQGVDFGDPNTIILPPPDLYA</sequence>
<reference evidence="2" key="1">
    <citation type="submission" date="2020-06" db="EMBL/GenBank/DDBJ databases">
        <authorList>
            <consortium name="Wellcome Sanger Institute Data Sharing"/>
        </authorList>
    </citation>
    <scope>NUCLEOTIDE SEQUENCE [LARGE SCALE GENOMIC DNA]</scope>
</reference>
<dbReference type="PANTHER" id="PTHR16830:SF20">
    <property type="entry name" value="SI:CH211-188C16.1-RELATED"/>
    <property type="match status" value="1"/>
</dbReference>
<dbReference type="PANTHER" id="PTHR16830">
    <property type="entry name" value="SH2 CONTAINING ADAPTOR PRAM-1 RELATED"/>
    <property type="match status" value="1"/>
</dbReference>
<name>A0A8C5D3V2_GOUWI</name>
<feature type="compositionally biased region" description="Acidic residues" evidence="1">
    <location>
        <begin position="501"/>
        <end position="512"/>
    </location>
</feature>
<feature type="region of interest" description="Disordered" evidence="1">
    <location>
        <begin position="1"/>
        <end position="162"/>
    </location>
</feature>
<dbReference type="InterPro" id="IPR036028">
    <property type="entry name" value="SH3-like_dom_sf"/>
</dbReference>
<dbReference type="Ensembl" id="ENSGWIT00000000365.1">
    <property type="protein sequence ID" value="ENSGWIP00000000328.1"/>
    <property type="gene ID" value="ENSGWIG00000000220.1"/>
</dbReference>
<feature type="compositionally biased region" description="Basic residues" evidence="1">
    <location>
        <begin position="270"/>
        <end position="285"/>
    </location>
</feature>
<feature type="compositionally biased region" description="Polar residues" evidence="1">
    <location>
        <begin position="152"/>
        <end position="162"/>
    </location>
</feature>
<feature type="compositionally biased region" description="Basic and acidic residues" evidence="1">
    <location>
        <begin position="8"/>
        <end position="23"/>
    </location>
</feature>
<feature type="region of interest" description="Disordered" evidence="1">
    <location>
        <begin position="579"/>
        <end position="630"/>
    </location>
</feature>
<protein>
    <submittedName>
        <fullName evidence="2">Titin-like</fullName>
    </submittedName>
</protein>
<feature type="region of interest" description="Disordered" evidence="1">
    <location>
        <begin position="241"/>
        <end position="358"/>
    </location>
</feature>
<dbReference type="GO" id="GO:0072659">
    <property type="term" value="P:protein localization to plasma membrane"/>
    <property type="evidence" value="ECO:0007669"/>
    <property type="project" value="TreeGrafter"/>
</dbReference>
<evidence type="ECO:0000313" key="3">
    <source>
        <dbReference type="Proteomes" id="UP000694680"/>
    </source>
</evidence>
<accession>A0A8C5D3V2</accession>
<proteinExistence type="predicted"/>
<evidence type="ECO:0000313" key="2">
    <source>
        <dbReference type="Ensembl" id="ENSGWIP00000000328.1"/>
    </source>
</evidence>
<evidence type="ECO:0000256" key="1">
    <source>
        <dbReference type="SAM" id="MobiDB-lite"/>
    </source>
</evidence>
<dbReference type="GO" id="GO:0005886">
    <property type="term" value="C:plasma membrane"/>
    <property type="evidence" value="ECO:0007669"/>
    <property type="project" value="InterPro"/>
</dbReference>
<dbReference type="FunFam" id="2.30.30.40:FF:000307">
    <property type="entry name" value="Predicted protein"/>
    <property type="match status" value="1"/>
</dbReference>
<organism evidence="2 3">
    <name type="scientific">Gouania willdenowi</name>
    <name type="common">Blunt-snouted clingfish</name>
    <name type="synonym">Lepadogaster willdenowi</name>
    <dbReference type="NCBI Taxonomy" id="441366"/>
    <lineage>
        <taxon>Eukaryota</taxon>
        <taxon>Metazoa</taxon>
        <taxon>Chordata</taxon>
        <taxon>Craniata</taxon>
        <taxon>Vertebrata</taxon>
        <taxon>Euteleostomi</taxon>
        <taxon>Actinopterygii</taxon>
        <taxon>Neopterygii</taxon>
        <taxon>Teleostei</taxon>
        <taxon>Neoteleostei</taxon>
        <taxon>Acanthomorphata</taxon>
        <taxon>Ovalentaria</taxon>
        <taxon>Blenniimorphae</taxon>
        <taxon>Blenniiformes</taxon>
        <taxon>Gobiesocoidei</taxon>
        <taxon>Gobiesocidae</taxon>
        <taxon>Gobiesocinae</taxon>
        <taxon>Gouania</taxon>
    </lineage>
</organism>
<dbReference type="GO" id="GO:0007229">
    <property type="term" value="P:integrin-mediated signaling pathway"/>
    <property type="evidence" value="ECO:0007669"/>
    <property type="project" value="InterPro"/>
</dbReference>
<dbReference type="Gene3D" id="2.30.30.40">
    <property type="entry name" value="SH3 Domains"/>
    <property type="match status" value="1"/>
</dbReference>
<feature type="compositionally biased region" description="Basic and acidic residues" evidence="1">
    <location>
        <begin position="295"/>
        <end position="358"/>
    </location>
</feature>
<dbReference type="InterPro" id="IPR043443">
    <property type="entry name" value="FYB1/2-like"/>
</dbReference>
<keyword evidence="3" id="KW-1185">Reference proteome</keyword>
<feature type="compositionally biased region" description="Pro residues" evidence="1">
    <location>
        <begin position="49"/>
        <end position="60"/>
    </location>
</feature>
<dbReference type="Proteomes" id="UP000694680">
    <property type="component" value="Chromosome 4"/>
</dbReference>
<dbReference type="SUPFAM" id="SSF50044">
    <property type="entry name" value="SH3-domain"/>
    <property type="match status" value="1"/>
</dbReference>
<gene>
    <name evidence="2" type="primary">LOC114462463</name>
</gene>
<dbReference type="GO" id="GO:0050852">
    <property type="term" value="P:T cell receptor signaling pathway"/>
    <property type="evidence" value="ECO:0007669"/>
    <property type="project" value="TreeGrafter"/>
</dbReference>
<feature type="region of interest" description="Disordered" evidence="1">
    <location>
        <begin position="472"/>
        <end position="526"/>
    </location>
</feature>